<dbReference type="InterPro" id="IPR039261">
    <property type="entry name" value="FNR_nucleotide-bd"/>
</dbReference>
<dbReference type="GO" id="GO:0000293">
    <property type="term" value="F:ferric-chelate reductase activity"/>
    <property type="evidence" value="ECO:0007669"/>
    <property type="project" value="TreeGrafter"/>
</dbReference>
<keyword evidence="5" id="KW-0418">Kinase</keyword>
<dbReference type="GO" id="GO:0006879">
    <property type="term" value="P:intracellular iron ion homeostasis"/>
    <property type="evidence" value="ECO:0007669"/>
    <property type="project" value="TreeGrafter"/>
</dbReference>
<reference evidence="5" key="1">
    <citation type="journal article" date="2020" name="Phytopathology">
        <title>Genome Sequence Resources of Colletotrichum truncatum, C. plurivorum, C. musicola, and C. sojae: Four Species Pathogenic to Soybean (Glycine max).</title>
        <authorList>
            <person name="Rogerio F."/>
            <person name="Boufleur T.R."/>
            <person name="Ciampi-Guillardi M."/>
            <person name="Sukno S.A."/>
            <person name="Thon M.R."/>
            <person name="Massola Junior N.S."/>
            <person name="Baroncelli R."/>
        </authorList>
    </citation>
    <scope>NUCLEOTIDE SEQUENCE</scope>
    <source>
        <strain evidence="5">LFN0074</strain>
    </source>
</reference>
<keyword evidence="5" id="KW-0808">Transferase</keyword>
<dbReference type="GO" id="GO:0006826">
    <property type="term" value="P:iron ion transport"/>
    <property type="evidence" value="ECO:0007669"/>
    <property type="project" value="TreeGrafter"/>
</dbReference>
<dbReference type="EMBL" id="WIGM01001474">
    <property type="protein sequence ID" value="KAF6796431.1"/>
    <property type="molecule type" value="Genomic_DNA"/>
</dbReference>
<keyword evidence="2" id="KW-0560">Oxidoreductase</keyword>
<keyword evidence="3" id="KW-0812">Transmembrane</keyword>
<dbReference type="InterPro" id="IPR051410">
    <property type="entry name" value="Ferric/Cupric_Reductase"/>
</dbReference>
<dbReference type="InterPro" id="IPR013121">
    <property type="entry name" value="Fe_red_NAD-bd_6"/>
</dbReference>
<evidence type="ECO:0000256" key="2">
    <source>
        <dbReference type="ARBA" id="ARBA00023002"/>
    </source>
</evidence>
<dbReference type="OrthoDB" id="5242322at2759"/>
<keyword evidence="1" id="KW-0813">Transport</keyword>
<evidence type="ECO:0000313" key="5">
    <source>
        <dbReference type="EMBL" id="KAF6796431.1"/>
    </source>
</evidence>
<evidence type="ECO:0000256" key="1">
    <source>
        <dbReference type="ARBA" id="ARBA00022448"/>
    </source>
</evidence>
<dbReference type="GO" id="GO:0015677">
    <property type="term" value="P:copper ion import"/>
    <property type="evidence" value="ECO:0007669"/>
    <property type="project" value="TreeGrafter"/>
</dbReference>
<dbReference type="Gene3D" id="3.40.50.80">
    <property type="entry name" value="Nucleotide-binding domain of ferredoxin-NADP reductase (FNR) module"/>
    <property type="match status" value="1"/>
</dbReference>
<accession>A0A8H6ITL0</accession>
<keyword evidence="6" id="KW-1185">Reference proteome</keyword>
<feature type="domain" description="Ferric reductase NAD binding" evidence="4">
    <location>
        <begin position="226"/>
        <end position="299"/>
    </location>
</feature>
<sequence length="370" mass="41466">MDVSSWYSVALAASFSLIILWRAAALGTINLLPAFIGRRIYTVRLLSTSVQLYHLIHGYNAAVGIVQASLYTSIVIRSAISFTIKNPHVFYSGLVPGMVAASVCAGLWAAIAIYPKVHAWLYGGGDVHVVVHLEGTSIVRVRPKKAIRVYPGCYYYVIASVFPLALDPPNIVYHWERVDSTVEAYPAPTEGSELHLLVQDMTALMGPAGKVFLDGPYGRNPHPEKYETVVLVAQGRGIAGVLPAALHIAQINRRSRITRRIDLQWKRDNNDSEDWAEESLQALIGLEPHRSLFAAHMYYPRLRVRPLKKLAIPEKHAKQWNTFRVSYDESMNRIWRNIDSKSRYAGHMLVMGNYVLSLVWKSANVYGSVR</sequence>
<dbReference type="GO" id="GO:0016301">
    <property type="term" value="F:kinase activity"/>
    <property type="evidence" value="ECO:0007669"/>
    <property type="project" value="UniProtKB-KW"/>
</dbReference>
<dbReference type="Proteomes" id="UP000639643">
    <property type="component" value="Unassembled WGS sequence"/>
</dbReference>
<feature type="transmembrane region" description="Helical" evidence="3">
    <location>
        <begin position="52"/>
        <end position="74"/>
    </location>
</feature>
<dbReference type="Pfam" id="PF08030">
    <property type="entry name" value="NAD_binding_6"/>
    <property type="match status" value="1"/>
</dbReference>
<organism evidence="5 6">
    <name type="scientific">Colletotrichum musicola</name>
    <dbReference type="NCBI Taxonomy" id="2175873"/>
    <lineage>
        <taxon>Eukaryota</taxon>
        <taxon>Fungi</taxon>
        <taxon>Dikarya</taxon>
        <taxon>Ascomycota</taxon>
        <taxon>Pezizomycotina</taxon>
        <taxon>Sordariomycetes</taxon>
        <taxon>Hypocreomycetidae</taxon>
        <taxon>Glomerellales</taxon>
        <taxon>Glomerellaceae</taxon>
        <taxon>Colletotrichum</taxon>
        <taxon>Colletotrichum orchidearum species complex</taxon>
    </lineage>
</organism>
<protein>
    <submittedName>
        <fullName evidence="5">Serine/threonine-protein kinase</fullName>
    </submittedName>
</protein>
<gene>
    <name evidence="5" type="ORF">CMUS01_15857</name>
</gene>
<proteinExistence type="predicted"/>
<feature type="transmembrane region" description="Helical" evidence="3">
    <location>
        <begin position="94"/>
        <end position="114"/>
    </location>
</feature>
<evidence type="ECO:0000259" key="4">
    <source>
        <dbReference type="Pfam" id="PF08030"/>
    </source>
</evidence>
<dbReference type="GO" id="GO:0005886">
    <property type="term" value="C:plasma membrane"/>
    <property type="evidence" value="ECO:0007669"/>
    <property type="project" value="TreeGrafter"/>
</dbReference>
<evidence type="ECO:0000256" key="3">
    <source>
        <dbReference type="SAM" id="Phobius"/>
    </source>
</evidence>
<keyword evidence="3" id="KW-0472">Membrane</keyword>
<dbReference type="SUPFAM" id="SSF52343">
    <property type="entry name" value="Ferredoxin reductase-like, C-terminal NADP-linked domain"/>
    <property type="match status" value="1"/>
</dbReference>
<name>A0A8H6ITL0_9PEZI</name>
<keyword evidence="3" id="KW-1133">Transmembrane helix</keyword>
<feature type="transmembrane region" description="Helical" evidence="3">
    <location>
        <begin position="6"/>
        <end position="32"/>
    </location>
</feature>
<evidence type="ECO:0000313" key="6">
    <source>
        <dbReference type="Proteomes" id="UP000639643"/>
    </source>
</evidence>
<dbReference type="AlphaFoldDB" id="A0A8H6ITL0"/>
<comment type="caution">
    <text evidence="5">The sequence shown here is derived from an EMBL/GenBank/DDBJ whole genome shotgun (WGS) entry which is preliminary data.</text>
</comment>
<dbReference type="PANTHER" id="PTHR32361">
    <property type="entry name" value="FERRIC/CUPRIC REDUCTASE TRANSMEMBRANE COMPONENT"/>
    <property type="match status" value="1"/>
</dbReference>